<evidence type="ECO:0000313" key="1">
    <source>
        <dbReference type="EMBL" id="CAE6480509.1"/>
    </source>
</evidence>
<protein>
    <recommendedName>
        <fullName evidence="3">F-box domain-containing protein</fullName>
    </recommendedName>
</protein>
<dbReference type="AlphaFoldDB" id="A0A8H3H4V6"/>
<accession>A0A8H3H4V6</accession>
<proteinExistence type="predicted"/>
<dbReference type="Proteomes" id="UP000663843">
    <property type="component" value="Unassembled WGS sequence"/>
</dbReference>
<evidence type="ECO:0000313" key="2">
    <source>
        <dbReference type="Proteomes" id="UP000663843"/>
    </source>
</evidence>
<evidence type="ECO:0008006" key="3">
    <source>
        <dbReference type="Google" id="ProtNLM"/>
    </source>
</evidence>
<dbReference type="EMBL" id="CAJMWT010003881">
    <property type="protein sequence ID" value="CAE6480509.1"/>
    <property type="molecule type" value="Genomic_DNA"/>
</dbReference>
<gene>
    <name evidence="1" type="ORF">RDB_LOCUS117533</name>
</gene>
<comment type="caution">
    <text evidence="1">The sequence shown here is derived from an EMBL/GenBank/DDBJ whole genome shotgun (WGS) entry which is preliminary data.</text>
</comment>
<sequence length="272" mass="31108">MPDSSTKPASAEIQRWEEGVALSDTFSHYLNLSSSLKTAALQGGSRSLHLARRVEAALGTLYPKLDKRIGLLWGILSRIRNEVVNLPLLHRLPEEILSEIFTRVVFRNIWENQDRPIPMEDSLSEIQQRLRCLLCVCSVWRNILLARDVFWSTVGVYYLIPPTNWNRVYLPIRETRGANLHLVLALPLPTGFGCEALEEHASRFRTINISAEYDIKRPSIKDVIDVFLKNRPPLLSELSISHDRLGEYAYHNVTFYAETYRGGFELASYGIL</sequence>
<reference evidence="1" key="1">
    <citation type="submission" date="2021-01" db="EMBL/GenBank/DDBJ databases">
        <authorList>
            <person name="Kaushik A."/>
        </authorList>
    </citation>
    <scope>NUCLEOTIDE SEQUENCE</scope>
    <source>
        <strain evidence="1">AG2-2IIIB</strain>
    </source>
</reference>
<name>A0A8H3H4V6_9AGAM</name>
<organism evidence="1 2">
    <name type="scientific">Rhizoctonia solani</name>
    <dbReference type="NCBI Taxonomy" id="456999"/>
    <lineage>
        <taxon>Eukaryota</taxon>
        <taxon>Fungi</taxon>
        <taxon>Dikarya</taxon>
        <taxon>Basidiomycota</taxon>
        <taxon>Agaricomycotina</taxon>
        <taxon>Agaricomycetes</taxon>
        <taxon>Cantharellales</taxon>
        <taxon>Ceratobasidiaceae</taxon>
        <taxon>Rhizoctonia</taxon>
    </lineage>
</organism>